<keyword evidence="3" id="KW-0175">Coiled coil</keyword>
<gene>
    <name evidence="5" type="ordered locus">TOL2_C10090</name>
</gene>
<dbReference type="GO" id="GO:0000160">
    <property type="term" value="P:phosphorelay signal transduction system"/>
    <property type="evidence" value="ECO:0007669"/>
    <property type="project" value="InterPro"/>
</dbReference>
<evidence type="ECO:0000256" key="1">
    <source>
        <dbReference type="ARBA" id="ARBA00022553"/>
    </source>
</evidence>
<sequence length="222" mass="25439">MTNKISASRKNILVVDDTQENLKFMVKILGDEGYNVRPALNGELAITAARKKTPDLILLDIMMPVMNGYQVAEKLKKDKRLKDVPIIFISALDTLEDKVKSFSAGGVDYVTKPFQEKELLARIKTHLTLQKLKKDLKNRNNHLEQINTKLQSALDEIKTLKGILPICASCKKIRDDSGYWNQIEEYIQNHSEAEFSHGLCPECSEKLYGEEEWYIEIKNQQK</sequence>
<keyword evidence="1 2" id="KW-0597">Phosphoprotein</keyword>
<dbReference type="InterPro" id="IPR011006">
    <property type="entry name" value="CheY-like_superfamily"/>
</dbReference>
<evidence type="ECO:0000259" key="4">
    <source>
        <dbReference type="PROSITE" id="PS50110"/>
    </source>
</evidence>
<evidence type="ECO:0000313" key="6">
    <source>
        <dbReference type="Proteomes" id="UP000007347"/>
    </source>
</evidence>
<keyword evidence="5" id="KW-0378">Hydrolase</keyword>
<dbReference type="AlphaFoldDB" id="K0N4X8"/>
<dbReference type="InterPro" id="IPR001789">
    <property type="entry name" value="Sig_transdc_resp-reg_receiver"/>
</dbReference>
<dbReference type="STRING" id="651182.TOL2_C10090"/>
<dbReference type="EMBL" id="FO203503">
    <property type="protein sequence ID" value="CCK79174.1"/>
    <property type="molecule type" value="Genomic_DNA"/>
</dbReference>
<dbReference type="RefSeq" id="WP_014956521.1">
    <property type="nucleotide sequence ID" value="NC_018645.1"/>
</dbReference>
<dbReference type="EC" id="3.1.1.61" evidence="5"/>
<dbReference type="Gene3D" id="3.40.50.2300">
    <property type="match status" value="1"/>
</dbReference>
<name>K0N4X8_DESTT</name>
<dbReference type="PANTHER" id="PTHR44591:SF3">
    <property type="entry name" value="RESPONSE REGULATORY DOMAIN-CONTAINING PROTEIN"/>
    <property type="match status" value="1"/>
</dbReference>
<dbReference type="Pfam" id="PF00072">
    <property type="entry name" value="Response_reg"/>
    <property type="match status" value="1"/>
</dbReference>
<keyword evidence="6" id="KW-1185">Reference proteome</keyword>
<proteinExistence type="predicted"/>
<feature type="modified residue" description="4-aspartylphosphate" evidence="2">
    <location>
        <position position="60"/>
    </location>
</feature>
<organism evidence="5 6">
    <name type="scientific">Desulfobacula toluolica (strain DSM 7467 / Tol2)</name>
    <dbReference type="NCBI Taxonomy" id="651182"/>
    <lineage>
        <taxon>Bacteria</taxon>
        <taxon>Pseudomonadati</taxon>
        <taxon>Thermodesulfobacteriota</taxon>
        <taxon>Desulfobacteria</taxon>
        <taxon>Desulfobacterales</taxon>
        <taxon>Desulfobacteraceae</taxon>
        <taxon>Desulfobacula</taxon>
    </lineage>
</organism>
<dbReference type="Proteomes" id="UP000007347">
    <property type="component" value="Chromosome"/>
</dbReference>
<evidence type="ECO:0000313" key="5">
    <source>
        <dbReference type="EMBL" id="CCK79174.1"/>
    </source>
</evidence>
<dbReference type="InterPro" id="IPR050595">
    <property type="entry name" value="Bact_response_regulator"/>
</dbReference>
<evidence type="ECO:0000256" key="3">
    <source>
        <dbReference type="SAM" id="Coils"/>
    </source>
</evidence>
<protein>
    <submittedName>
        <fullName evidence="5">Two component system response regulator</fullName>
        <ecNumber evidence="5">3.1.1.61</ecNumber>
    </submittedName>
</protein>
<evidence type="ECO:0000256" key="2">
    <source>
        <dbReference type="PROSITE-ProRule" id="PRU00169"/>
    </source>
</evidence>
<feature type="domain" description="Response regulatory" evidence="4">
    <location>
        <begin position="11"/>
        <end position="127"/>
    </location>
</feature>
<dbReference type="KEGG" id="dto:TOL2_C10090"/>
<dbReference type="SUPFAM" id="SSF52172">
    <property type="entry name" value="CheY-like"/>
    <property type="match status" value="1"/>
</dbReference>
<accession>K0N4X8</accession>
<dbReference type="HOGENOM" id="CLU_000445_69_1_7"/>
<reference evidence="5 6" key="1">
    <citation type="journal article" date="2013" name="Environ. Microbiol.">
        <title>Complete genome, catabolic sub-proteomes and key-metabolites of Desulfobacula toluolica Tol2, a marine, aromatic compound-degrading, sulfate-reducing bacterium.</title>
        <authorList>
            <person name="Wohlbrand L."/>
            <person name="Jacob J.H."/>
            <person name="Kube M."/>
            <person name="Mussmann M."/>
            <person name="Jarling R."/>
            <person name="Beck A."/>
            <person name="Amann R."/>
            <person name="Wilkes H."/>
            <person name="Reinhardt R."/>
            <person name="Rabus R."/>
        </authorList>
    </citation>
    <scope>NUCLEOTIDE SEQUENCE [LARGE SCALE GENOMIC DNA]</scope>
    <source>
        <strain evidence="6">DSM 7467 / Tol2</strain>
    </source>
</reference>
<dbReference type="PANTHER" id="PTHR44591">
    <property type="entry name" value="STRESS RESPONSE REGULATOR PROTEIN 1"/>
    <property type="match status" value="1"/>
</dbReference>
<dbReference type="GO" id="GO:0008984">
    <property type="term" value="F:protein-glutamate methylesterase activity"/>
    <property type="evidence" value="ECO:0007669"/>
    <property type="project" value="UniProtKB-EC"/>
</dbReference>
<dbReference type="SMART" id="SM00448">
    <property type="entry name" value="REC"/>
    <property type="match status" value="1"/>
</dbReference>
<dbReference type="PROSITE" id="PS50110">
    <property type="entry name" value="RESPONSE_REGULATORY"/>
    <property type="match status" value="1"/>
</dbReference>
<feature type="coiled-coil region" evidence="3">
    <location>
        <begin position="129"/>
        <end position="163"/>
    </location>
</feature>